<evidence type="ECO:0000256" key="3">
    <source>
        <dbReference type="SAM" id="SignalP"/>
    </source>
</evidence>
<feature type="signal peptide" evidence="3">
    <location>
        <begin position="1"/>
        <end position="21"/>
    </location>
</feature>
<accession>A0ABY4EB77</accession>
<dbReference type="SUPFAM" id="SSF53822">
    <property type="entry name" value="Periplasmic binding protein-like I"/>
    <property type="match status" value="1"/>
</dbReference>
<evidence type="ECO:0000313" key="6">
    <source>
        <dbReference type="Proteomes" id="UP000832034"/>
    </source>
</evidence>
<reference evidence="5" key="2">
    <citation type="journal article" date="2022" name="Res Sq">
        <title>Evolution of multicellular longitudinally dividing oral cavity symbionts (Neisseriaceae).</title>
        <authorList>
            <person name="Nyongesa S."/>
            <person name="Weber P."/>
            <person name="Bernet E."/>
            <person name="Pullido F."/>
            <person name="Nieckarz M."/>
            <person name="Delaby M."/>
            <person name="Nieves C."/>
            <person name="Viehboeck T."/>
            <person name="Krause N."/>
            <person name="Rivera-Millot A."/>
            <person name="Nakamura A."/>
            <person name="Vischer N."/>
            <person name="VanNieuwenhze M."/>
            <person name="Brun Y."/>
            <person name="Cava F."/>
            <person name="Bulgheresi S."/>
            <person name="Veyrier F."/>
        </authorList>
    </citation>
    <scope>NUCLEOTIDE SEQUENCE</scope>
    <source>
        <strain evidence="5">SAG 1488-6</strain>
    </source>
</reference>
<evidence type="ECO:0000259" key="4">
    <source>
        <dbReference type="Pfam" id="PF13458"/>
    </source>
</evidence>
<feature type="chain" id="PRO_5046486167" evidence="3">
    <location>
        <begin position="22"/>
        <end position="394"/>
    </location>
</feature>
<feature type="domain" description="Leucine-binding protein" evidence="4">
    <location>
        <begin position="49"/>
        <end position="385"/>
    </location>
</feature>
<dbReference type="PANTHER" id="PTHR47151">
    <property type="entry name" value="LEU/ILE/VAL-BINDING ABC TRANSPORTER SUBUNIT"/>
    <property type="match status" value="1"/>
</dbReference>
<dbReference type="Pfam" id="PF13458">
    <property type="entry name" value="Peripla_BP_6"/>
    <property type="match status" value="1"/>
</dbReference>
<dbReference type="EMBL" id="CP091512">
    <property type="protein sequence ID" value="UOO92660.1"/>
    <property type="molecule type" value="Genomic_DNA"/>
</dbReference>
<dbReference type="InterPro" id="IPR028082">
    <property type="entry name" value="Peripla_BP_I"/>
</dbReference>
<dbReference type="Proteomes" id="UP000832034">
    <property type="component" value="Chromosome"/>
</dbReference>
<evidence type="ECO:0000256" key="1">
    <source>
        <dbReference type="ARBA" id="ARBA00010062"/>
    </source>
</evidence>
<organism evidence="5 6">
    <name type="scientific">Vitreoscilla stercoraria</name>
    <dbReference type="NCBI Taxonomy" id="61"/>
    <lineage>
        <taxon>Bacteria</taxon>
        <taxon>Pseudomonadati</taxon>
        <taxon>Pseudomonadota</taxon>
        <taxon>Betaproteobacteria</taxon>
        <taxon>Neisseriales</taxon>
        <taxon>Neisseriaceae</taxon>
        <taxon>Vitreoscilla</taxon>
    </lineage>
</organism>
<evidence type="ECO:0000313" key="5">
    <source>
        <dbReference type="EMBL" id="UOO92660.1"/>
    </source>
</evidence>
<keyword evidence="6" id="KW-1185">Reference proteome</keyword>
<reference evidence="5" key="1">
    <citation type="submission" date="2021-12" db="EMBL/GenBank/DDBJ databases">
        <authorList>
            <person name="Veyrier F.J."/>
        </authorList>
    </citation>
    <scope>NUCLEOTIDE SEQUENCE</scope>
    <source>
        <strain evidence="5">SAG 1488-6</strain>
    </source>
</reference>
<dbReference type="Gene3D" id="3.40.50.2300">
    <property type="match status" value="2"/>
</dbReference>
<keyword evidence="2 3" id="KW-0732">Signal</keyword>
<sequence>MHIIKSGLYLGSLSIMALALAACGQNTEKAAASADAKPASATSGEGITVLIGTVNPLTGPLTHWGVDSANGIKLAIEDANNKKLVWDGKPVTFELISEDDMADPRVATQMADRLVDKKVSAVVGHFTSSTAIPASMTYDTAKIPHITYSVTGAKYTQQGFEHVYRVIASDAQQAVGMAKFAVEKLGIKTFSLVHDKGAYGEGLATDFGKEAEKLGAKMLSTEFTTTTSAEFSSVATAIKTKQPDFVLYGGMDAQAGPLAKELRKQGVTAQFMGSDGIKSEEMLKMIGPIDGVYASTAGATTDKMPGYSEFATRYQAAYNQPIATFAPYSYDATHVIIAAMDQAKSADPAKYAPLIRKTQMQGITGAIAFDEKGDLKDSAQTVYIAKGDKWEVAM</sequence>
<dbReference type="RefSeq" id="WP_019958010.1">
    <property type="nucleotide sequence ID" value="NZ_CP091512.1"/>
</dbReference>
<dbReference type="InterPro" id="IPR028081">
    <property type="entry name" value="Leu-bd"/>
</dbReference>
<comment type="similarity">
    <text evidence="1">Belongs to the leucine-binding protein family.</text>
</comment>
<gene>
    <name evidence="5" type="ORF">LVJ81_01010</name>
</gene>
<dbReference type="PROSITE" id="PS51257">
    <property type="entry name" value="PROKAR_LIPOPROTEIN"/>
    <property type="match status" value="1"/>
</dbReference>
<proteinExistence type="inferred from homology"/>
<dbReference type="PANTHER" id="PTHR47151:SF2">
    <property type="entry name" value="AMINO ACID BINDING PROTEIN"/>
    <property type="match status" value="1"/>
</dbReference>
<dbReference type="CDD" id="cd06342">
    <property type="entry name" value="PBP1_ABC_LIVBP-like"/>
    <property type="match status" value="1"/>
</dbReference>
<evidence type="ECO:0000256" key="2">
    <source>
        <dbReference type="ARBA" id="ARBA00022729"/>
    </source>
</evidence>
<protein>
    <submittedName>
        <fullName evidence="5">Branched-chain amino acid ABC transporter substrate-binding protein</fullName>
    </submittedName>
</protein>
<name>A0ABY4EB77_VITST</name>